<dbReference type="SMART" id="SM00248">
    <property type="entry name" value="ANK"/>
    <property type="match status" value="4"/>
</dbReference>
<feature type="compositionally biased region" description="Basic and acidic residues" evidence="2">
    <location>
        <begin position="291"/>
        <end position="300"/>
    </location>
</feature>
<evidence type="ECO:0008006" key="5">
    <source>
        <dbReference type="Google" id="ProtNLM"/>
    </source>
</evidence>
<feature type="region of interest" description="Disordered" evidence="2">
    <location>
        <begin position="291"/>
        <end position="315"/>
    </location>
</feature>
<dbReference type="Proteomes" id="UP001212841">
    <property type="component" value="Unassembled WGS sequence"/>
</dbReference>
<name>A0AAD5X1B2_9FUNG</name>
<keyword evidence="1" id="KW-0040">ANK repeat</keyword>
<feature type="repeat" description="ANK" evidence="1">
    <location>
        <begin position="68"/>
        <end position="100"/>
    </location>
</feature>
<proteinExistence type="predicted"/>
<keyword evidence="4" id="KW-1185">Reference proteome</keyword>
<feature type="compositionally biased region" description="Acidic residues" evidence="2">
    <location>
        <begin position="305"/>
        <end position="315"/>
    </location>
</feature>
<evidence type="ECO:0000256" key="1">
    <source>
        <dbReference type="PROSITE-ProRule" id="PRU00023"/>
    </source>
</evidence>
<organism evidence="3 4">
    <name type="scientific">Rhizophlyctis rosea</name>
    <dbReference type="NCBI Taxonomy" id="64517"/>
    <lineage>
        <taxon>Eukaryota</taxon>
        <taxon>Fungi</taxon>
        <taxon>Fungi incertae sedis</taxon>
        <taxon>Chytridiomycota</taxon>
        <taxon>Chytridiomycota incertae sedis</taxon>
        <taxon>Chytridiomycetes</taxon>
        <taxon>Rhizophlyctidales</taxon>
        <taxon>Rhizophlyctidaceae</taxon>
        <taxon>Rhizophlyctis</taxon>
    </lineage>
</organism>
<accession>A0AAD5X1B2</accession>
<dbReference type="InterPro" id="IPR002110">
    <property type="entry name" value="Ankyrin_rpt"/>
</dbReference>
<dbReference type="PROSITE" id="PS50088">
    <property type="entry name" value="ANK_REPEAT"/>
    <property type="match status" value="1"/>
</dbReference>
<evidence type="ECO:0000313" key="4">
    <source>
        <dbReference type="Proteomes" id="UP001212841"/>
    </source>
</evidence>
<evidence type="ECO:0000256" key="2">
    <source>
        <dbReference type="SAM" id="MobiDB-lite"/>
    </source>
</evidence>
<dbReference type="AlphaFoldDB" id="A0AAD5X1B2"/>
<dbReference type="PROSITE" id="PS50297">
    <property type="entry name" value="ANK_REP_REGION"/>
    <property type="match status" value="1"/>
</dbReference>
<gene>
    <name evidence="3" type="ORF">HK097_007994</name>
</gene>
<protein>
    <recommendedName>
        <fullName evidence="5">Ankyrin</fullName>
    </recommendedName>
</protein>
<sequence>MDHFDAPLRSIVMTWAGSLAVVKYLHAKGCSVKSSDADKRTLLHVTDDPETAKYLVANGANIEAKTSERLTPLMTVATSRRLEVGKVLIEKGADVNFQVVPFGANNKESALSLAAQNVEGLEMVKLLLEHGSRVDGAVVRGAATKGPLSTLKYLVTEHRDKVDIDDINKSFVQASWRKIEILLDAGGDPTIEVTASEVPYLLNPGYWRGDLDRHHVNFQGNSNSADEEGTLEHKRRVLKQLVNLGIDVNAANWEGRTALDFAAVKDAYGRWTREEMEEWIDLLKEFGAERTKGDKEEERSYGSSGDDDDDESEDD</sequence>
<dbReference type="PANTHER" id="PTHR44207:SF2">
    <property type="entry name" value="REPEAT PROTEIN, PUTATIVE-RELATED"/>
    <property type="match status" value="1"/>
</dbReference>
<dbReference type="Gene3D" id="1.25.40.20">
    <property type="entry name" value="Ankyrin repeat-containing domain"/>
    <property type="match status" value="2"/>
</dbReference>
<dbReference type="SUPFAM" id="SSF48403">
    <property type="entry name" value="Ankyrin repeat"/>
    <property type="match status" value="1"/>
</dbReference>
<reference evidence="3" key="1">
    <citation type="submission" date="2020-05" db="EMBL/GenBank/DDBJ databases">
        <title>Phylogenomic resolution of chytrid fungi.</title>
        <authorList>
            <person name="Stajich J.E."/>
            <person name="Amses K."/>
            <person name="Simmons R."/>
            <person name="Seto K."/>
            <person name="Myers J."/>
            <person name="Bonds A."/>
            <person name="Quandt C.A."/>
            <person name="Barry K."/>
            <person name="Liu P."/>
            <person name="Grigoriev I."/>
            <person name="Longcore J.E."/>
            <person name="James T.Y."/>
        </authorList>
    </citation>
    <scope>NUCLEOTIDE SEQUENCE</scope>
    <source>
        <strain evidence="3">JEL0318</strain>
    </source>
</reference>
<comment type="caution">
    <text evidence="3">The sequence shown here is derived from an EMBL/GenBank/DDBJ whole genome shotgun (WGS) entry which is preliminary data.</text>
</comment>
<dbReference type="Pfam" id="PF12796">
    <property type="entry name" value="Ank_2"/>
    <property type="match status" value="1"/>
</dbReference>
<dbReference type="InterPro" id="IPR036770">
    <property type="entry name" value="Ankyrin_rpt-contain_sf"/>
</dbReference>
<dbReference type="PANTHER" id="PTHR44207">
    <property type="entry name" value="SURFACE ANTIGEN BSPA-LIKE-RELATED"/>
    <property type="match status" value="1"/>
</dbReference>
<evidence type="ECO:0000313" key="3">
    <source>
        <dbReference type="EMBL" id="KAJ3051032.1"/>
    </source>
</evidence>
<dbReference type="EMBL" id="JADGJD010000443">
    <property type="protein sequence ID" value="KAJ3051032.1"/>
    <property type="molecule type" value="Genomic_DNA"/>
</dbReference>